<evidence type="ECO:0000313" key="5">
    <source>
        <dbReference type="EMBL" id="TCP48573.1"/>
    </source>
</evidence>
<accession>A0A4R2QH50</accession>
<dbReference type="RefSeq" id="WP_132878846.1">
    <property type="nucleotide sequence ID" value="NZ_SLXQ01000010.1"/>
</dbReference>
<gene>
    <name evidence="5" type="ORF">EV191_110133</name>
</gene>
<dbReference type="InterPro" id="IPR036188">
    <property type="entry name" value="FAD/NAD-bd_sf"/>
</dbReference>
<dbReference type="AlphaFoldDB" id="A0A4R2QH50"/>
<comment type="caution">
    <text evidence="5">The sequence shown here is derived from an EMBL/GenBank/DDBJ whole genome shotgun (WGS) entry which is preliminary data.</text>
</comment>
<dbReference type="PANTHER" id="PTHR10668">
    <property type="entry name" value="PHYTOENE DEHYDROGENASE"/>
    <property type="match status" value="1"/>
</dbReference>
<reference evidence="5 6" key="1">
    <citation type="submission" date="2019-03" db="EMBL/GenBank/DDBJ databases">
        <title>Genomic Encyclopedia of Type Strains, Phase IV (KMG-IV): sequencing the most valuable type-strain genomes for metagenomic binning, comparative biology and taxonomic classification.</title>
        <authorList>
            <person name="Goeker M."/>
        </authorList>
    </citation>
    <scope>NUCLEOTIDE SEQUENCE [LARGE SCALE GENOMIC DNA]</scope>
    <source>
        <strain evidence="5 6">DSM 45765</strain>
    </source>
</reference>
<dbReference type="Pfam" id="PF01593">
    <property type="entry name" value="Amino_oxidase"/>
    <property type="match status" value="1"/>
</dbReference>
<comment type="function">
    <text evidence="1">Probable oxidoreductase that may play a role as regulator of mitochondrial function.</text>
</comment>
<evidence type="ECO:0000256" key="3">
    <source>
        <dbReference type="ARBA" id="ARBA00040298"/>
    </source>
</evidence>
<evidence type="ECO:0000259" key="4">
    <source>
        <dbReference type="Pfam" id="PF01593"/>
    </source>
</evidence>
<dbReference type="Proteomes" id="UP000294911">
    <property type="component" value="Unassembled WGS sequence"/>
</dbReference>
<keyword evidence="6" id="KW-1185">Reference proteome</keyword>
<protein>
    <recommendedName>
        <fullName evidence="3">Pyridine nucleotide-disulfide oxidoreductase domain-containing protein 2</fullName>
    </recommendedName>
</protein>
<dbReference type="SUPFAM" id="SSF51905">
    <property type="entry name" value="FAD/NAD(P)-binding domain"/>
    <property type="match status" value="1"/>
</dbReference>
<organism evidence="5 6">
    <name type="scientific">Tamaricihabitans halophyticus</name>
    <dbReference type="NCBI Taxonomy" id="1262583"/>
    <lineage>
        <taxon>Bacteria</taxon>
        <taxon>Bacillati</taxon>
        <taxon>Actinomycetota</taxon>
        <taxon>Actinomycetes</taxon>
        <taxon>Pseudonocardiales</taxon>
        <taxon>Pseudonocardiaceae</taxon>
        <taxon>Tamaricihabitans</taxon>
    </lineage>
</organism>
<dbReference type="EMBL" id="SLXQ01000010">
    <property type="protein sequence ID" value="TCP48573.1"/>
    <property type="molecule type" value="Genomic_DNA"/>
</dbReference>
<proteinExistence type="predicted"/>
<comment type="subunit">
    <text evidence="2">Interacts with COX5B; this interaction may contribute to localize PYROXD2 to the inner face of the inner mitochondrial membrane.</text>
</comment>
<name>A0A4R2QH50_9PSEU</name>
<sequence length="518" mass="55057">MAAGAEAYDVVVVGGGHNALVAAAYLAKAGRSVLVVERRAEVGGAAVSTEPFAGVPARLSRYSYLVSLLPDQIVADLGLRLTLRSRAVSSYTPRRDGTGLLVTGGDEDAATFRAVTGSERDYQNWQAFYADLGALAKVLAPSLLEPLPRRARLRAAVVGAAGERTWTRVFEQPLGATLEELFTDDLVRGVVATDGLIGTHTSLRDPGLLANRCFLYHVVGNGTGDWRVPVGGMGAVTAELARVARDSGARIVTGAEVTSVEVDGRDAEVHYRVGDTAHRVGARRVLSGVAPAELDRLRGRQSAIPAGAQLKVNMLLRKLPELADGTDPRAAFAGTCHLNESYRQLENAYARSAAGQLPDELPGEMYCHSLTDPSILGPELAERGWQTLTLFGLHLPAGLFEADNAGLRDRLVAGYFAALNEYLAEPIEDCLARDTRGRPYVEARSPLDLAEELRMPGGHIFHGDLGWPYAAETEVADPWGVRTDTDNLLLCGSGAQRGGGVSGIAGHNAAMAVLHDSR</sequence>
<dbReference type="Pfam" id="PF13450">
    <property type="entry name" value="NAD_binding_8"/>
    <property type="match status" value="1"/>
</dbReference>
<dbReference type="PANTHER" id="PTHR10668:SF103">
    <property type="entry name" value="PYRIDINE NUCLEOTIDE-DISULFIDE OXIDOREDUCTASE DOMAIN-CONTAINING PROTEIN 2"/>
    <property type="match status" value="1"/>
</dbReference>
<dbReference type="GO" id="GO:0005829">
    <property type="term" value="C:cytosol"/>
    <property type="evidence" value="ECO:0007669"/>
    <property type="project" value="TreeGrafter"/>
</dbReference>
<evidence type="ECO:0000256" key="2">
    <source>
        <dbReference type="ARBA" id="ARBA00038825"/>
    </source>
</evidence>
<dbReference type="GO" id="GO:0016491">
    <property type="term" value="F:oxidoreductase activity"/>
    <property type="evidence" value="ECO:0007669"/>
    <property type="project" value="InterPro"/>
</dbReference>
<feature type="domain" description="Amine oxidase" evidence="4">
    <location>
        <begin position="217"/>
        <end position="303"/>
    </location>
</feature>
<dbReference type="OrthoDB" id="9774675at2"/>
<dbReference type="InterPro" id="IPR002937">
    <property type="entry name" value="Amino_oxidase"/>
</dbReference>
<dbReference type="Gene3D" id="3.50.50.60">
    <property type="entry name" value="FAD/NAD(P)-binding domain"/>
    <property type="match status" value="2"/>
</dbReference>
<evidence type="ECO:0000313" key="6">
    <source>
        <dbReference type="Proteomes" id="UP000294911"/>
    </source>
</evidence>
<evidence type="ECO:0000256" key="1">
    <source>
        <dbReference type="ARBA" id="ARBA00037217"/>
    </source>
</evidence>